<dbReference type="PANTHER" id="PTHR30115">
    <property type="entry name" value="NITROGEN REGULATORY PROTEIN P-II"/>
    <property type="match status" value="1"/>
</dbReference>
<evidence type="ECO:0000313" key="4">
    <source>
        <dbReference type="Proteomes" id="UP000193925"/>
    </source>
</evidence>
<dbReference type="InterPro" id="IPR011322">
    <property type="entry name" value="N-reg_PII-like_a/b"/>
</dbReference>
<dbReference type="GO" id="GO:0005524">
    <property type="term" value="F:ATP binding"/>
    <property type="evidence" value="ECO:0007669"/>
    <property type="project" value="TreeGrafter"/>
</dbReference>
<dbReference type="PRINTS" id="PR00340">
    <property type="entry name" value="PIIGLNB"/>
</dbReference>
<accession>A0A060UT31</accession>
<proteinExistence type="predicted"/>
<dbReference type="EMBL" id="LT841305">
    <property type="protein sequence ID" value="SMH66263.1"/>
    <property type="molecule type" value="Genomic_DNA"/>
</dbReference>
<dbReference type="GO" id="GO:0006808">
    <property type="term" value="P:regulation of nitrogen utilization"/>
    <property type="evidence" value="ECO:0007669"/>
    <property type="project" value="InterPro"/>
</dbReference>
<dbReference type="Proteomes" id="UP000193925">
    <property type="component" value="Chromosome AFERRI"/>
</dbReference>
<reference evidence="2" key="1">
    <citation type="submission" date="2014-03" db="EMBL/GenBank/DDBJ databases">
        <authorList>
            <person name="Genoscope - CEA"/>
        </authorList>
    </citation>
    <scope>NUCLEOTIDE SEQUENCE [LARGE SCALE GENOMIC DNA]</scope>
    <source>
        <strain evidence="2">CF27</strain>
    </source>
</reference>
<gene>
    <name evidence="2" type="primary">glnB</name>
    <name evidence="3" type="ORF">AFERRI_21052</name>
    <name evidence="2" type="ORF">AFERRI_560005</name>
</gene>
<dbReference type="SMART" id="SM00938">
    <property type="entry name" value="P-II"/>
    <property type="match status" value="1"/>
</dbReference>
<keyword evidence="4" id="KW-1185">Reference proteome</keyword>
<dbReference type="GO" id="GO:0030234">
    <property type="term" value="F:enzyme regulator activity"/>
    <property type="evidence" value="ECO:0007669"/>
    <property type="project" value="InterPro"/>
</dbReference>
<dbReference type="InterPro" id="IPR015867">
    <property type="entry name" value="N-reg_PII/ATP_PRibTrfase_C"/>
</dbReference>
<dbReference type="EMBL" id="CCCS020000052">
    <property type="protein sequence ID" value="CDQ11456.1"/>
    <property type="molecule type" value="Genomic_DNA"/>
</dbReference>
<dbReference type="PANTHER" id="PTHR30115:SF11">
    <property type="entry name" value="NITROGEN REGULATORY PROTEIN P-II HOMOLOG"/>
    <property type="match status" value="1"/>
</dbReference>
<evidence type="ECO:0000313" key="3">
    <source>
        <dbReference type="EMBL" id="SMH66263.1"/>
    </source>
</evidence>
<dbReference type="Pfam" id="PF00543">
    <property type="entry name" value="P-II"/>
    <property type="match status" value="1"/>
</dbReference>
<name>A0A060UT31_9PROT</name>
<reference evidence="2" key="2">
    <citation type="submission" date="2014-07" db="EMBL/GenBank/DDBJ databases">
        <title>Initial genome analysis of the psychrotolerant acidophile Acidithiobacillus ferrivorans CF27: insights into iron and sulfur oxidation pathways and into biofilm formation.</title>
        <authorList>
            <person name="Talla E."/>
            <person name="Hedrich S."/>
            <person name="Mangenot S."/>
            <person name="Ji B."/>
            <person name="Johnson D.B."/>
            <person name="Barbe V."/>
            <person name="Bonnefoy V."/>
        </authorList>
    </citation>
    <scope>NUCLEOTIDE SEQUENCE [LARGE SCALE GENOMIC DNA]</scope>
    <source>
        <strain evidence="2">CF27</strain>
    </source>
</reference>
<sequence length="127" mass="13855">MKHLSAIIRPFKLDDVSDALAIIGIQGMTVTEVTEVIGFDQRIGYFQIRRGHAYVSDFIHRIKIEVVISDEGLDDALAAVIRGARTGKTGGDGKIFVTEVSEAIRIRTGEMGEEVCNPPFYGEVSAS</sequence>
<feature type="modified residue" description="O-UMP-tyrosine" evidence="1">
    <location>
        <position position="54"/>
    </location>
</feature>
<evidence type="ECO:0000256" key="1">
    <source>
        <dbReference type="PIRSR" id="PIRSR602187-50"/>
    </source>
</evidence>
<dbReference type="GO" id="GO:0005829">
    <property type="term" value="C:cytosol"/>
    <property type="evidence" value="ECO:0007669"/>
    <property type="project" value="TreeGrafter"/>
</dbReference>
<dbReference type="InterPro" id="IPR002187">
    <property type="entry name" value="N-reg_PII"/>
</dbReference>
<reference evidence="3 4" key="3">
    <citation type="submission" date="2017-03" db="EMBL/GenBank/DDBJ databases">
        <authorList>
            <person name="Regsiter A."/>
            <person name="William W."/>
        </authorList>
    </citation>
    <scope>NUCLEOTIDE SEQUENCE [LARGE SCALE GENOMIC DNA]</scope>
    <source>
        <strain evidence="3">PRJEB5721</strain>
    </source>
</reference>
<dbReference type="SUPFAM" id="SSF54913">
    <property type="entry name" value="GlnB-like"/>
    <property type="match status" value="1"/>
</dbReference>
<evidence type="ECO:0000313" key="2">
    <source>
        <dbReference type="EMBL" id="CDQ11456.1"/>
    </source>
</evidence>
<protein>
    <submittedName>
        <fullName evidence="2">Nitrogen regulatory protein P-II 1</fullName>
    </submittedName>
    <submittedName>
        <fullName evidence="3">Regulatory protein P-II for glutamine synthetase</fullName>
    </submittedName>
</protein>
<dbReference type="RefSeq" id="WP_051984902.1">
    <property type="nucleotide sequence ID" value="NZ_CCCS020000052.1"/>
</dbReference>
<organism evidence="2">
    <name type="scientific">Acidithiobacillus ferrivorans</name>
    <dbReference type="NCBI Taxonomy" id="160808"/>
    <lineage>
        <taxon>Bacteria</taxon>
        <taxon>Pseudomonadati</taxon>
        <taxon>Pseudomonadota</taxon>
        <taxon>Acidithiobacillia</taxon>
        <taxon>Acidithiobacillales</taxon>
        <taxon>Acidithiobacillaceae</taxon>
        <taxon>Acidithiobacillus</taxon>
    </lineage>
</organism>
<dbReference type="AlphaFoldDB" id="A0A060UT31"/>
<dbReference type="PROSITE" id="PS51343">
    <property type="entry name" value="PII_GLNB_DOM"/>
    <property type="match status" value="1"/>
</dbReference>
<dbReference type="Gene3D" id="3.30.70.120">
    <property type="match status" value="1"/>
</dbReference>
<keyword evidence="1" id="KW-0597">Phosphoprotein</keyword>